<comment type="caution">
    <text evidence="2">The sequence shown here is derived from an EMBL/GenBank/DDBJ whole genome shotgun (WGS) entry which is preliminary data.</text>
</comment>
<feature type="compositionally biased region" description="Polar residues" evidence="1">
    <location>
        <begin position="411"/>
        <end position="421"/>
    </location>
</feature>
<evidence type="ECO:0000313" key="2">
    <source>
        <dbReference type="EMBL" id="GIE04698.1"/>
    </source>
</evidence>
<organism evidence="2 3">
    <name type="scientific">Paractinoplanes durhamensis</name>
    <dbReference type="NCBI Taxonomy" id="113563"/>
    <lineage>
        <taxon>Bacteria</taxon>
        <taxon>Bacillati</taxon>
        <taxon>Actinomycetota</taxon>
        <taxon>Actinomycetes</taxon>
        <taxon>Micromonosporales</taxon>
        <taxon>Micromonosporaceae</taxon>
        <taxon>Paractinoplanes</taxon>
    </lineage>
</organism>
<feature type="region of interest" description="Disordered" evidence="1">
    <location>
        <begin position="472"/>
        <end position="504"/>
    </location>
</feature>
<feature type="region of interest" description="Disordered" evidence="1">
    <location>
        <begin position="525"/>
        <end position="557"/>
    </location>
</feature>
<proteinExistence type="predicted"/>
<keyword evidence="3" id="KW-1185">Reference proteome</keyword>
<evidence type="ECO:0000256" key="1">
    <source>
        <dbReference type="SAM" id="MobiDB-lite"/>
    </source>
</evidence>
<feature type="region of interest" description="Disordered" evidence="1">
    <location>
        <begin position="862"/>
        <end position="888"/>
    </location>
</feature>
<dbReference type="Proteomes" id="UP000637628">
    <property type="component" value="Unassembled WGS sequence"/>
</dbReference>
<feature type="compositionally biased region" description="Pro residues" evidence="1">
    <location>
        <begin position="532"/>
        <end position="544"/>
    </location>
</feature>
<name>A0ABQ3Z4E4_9ACTN</name>
<gene>
    <name evidence="2" type="ORF">Adu01nite_60480</name>
</gene>
<feature type="region of interest" description="Disordered" evidence="1">
    <location>
        <begin position="302"/>
        <end position="438"/>
    </location>
</feature>
<evidence type="ECO:0000313" key="3">
    <source>
        <dbReference type="Proteomes" id="UP000637628"/>
    </source>
</evidence>
<sequence>MPGTVAIMPAVTKAANRLPADGGRPARRNPDGTPAVHRFGADEFRQLLQEGTPADLADVLLAVPEADRRALASTLHSPAAGGTEQQEGALLVAGAGCLPSADAIVSWLRSRRFQHVPPAETVADLLRVLTATGRPRLSAIAAVLTDRMRPRPAWPGEWTVAAAVLAAAGTAPPRSEAVTRAWIRGHEGDPGTLADRLAADPWLDRLLPRLFQTPGLDRHWPPALAELAATGRLNRNQLIRLTLHRLAEGGTPASLRPAMTTHHLLAPTAKEITKHRRDYETLLGGPLAAFASSALHITDEPQAVPARSTKPSAKITQPAKPAAKTSRPTAGPTSRSTRPSAEAAAKTSAGSTRRPAKPPATPAARTTDPSAKDAPKSSPPAKPATRTRRSAAKRAPEIAPAPGAVAEVSPPTITAKHTQPSARPAVRAPADLAADSPTSAIPTAEHTQASANLAATKAPPPESVAEAMPVAGNRPQIGPAADSLPSPATSLAEGPSPMQPVTRPAVEGLPAPGALARIPWLAGRSAAAQTPQPGPAKSQPPQPTLPGFNAVQARSPRPVRPPVAPLFPPPPVALPPAAMPAPFGSVAELVADFADRLPQPLEAISLERILAGLVAFAQSDRDELIAAITPLADSAPPPFGLLLRALARPGHRPDRLPAEPLPPPAAMVPARIRELAYQLATNVPPALLATPATVDGQVSPVRVLFRLIAAERDNWQPGPYDLAQALLRLPTTVDTAVITAADRLVSPAGRQFATWLHAGGLPPATATITTGPHRRATVVPPPAPTIPSDAHPEPAPAGVPPLLHDPTPAATVDTIIRDLLTPPVLEAAEAIPPDMGCWTMVLPHHRDLIAAHVLPFLTGRSAATARPESSPPPASAPHTSSTARVLGAAKTASPARIAGAGPTAAAARIAGAMRAATARDEAQDHRRLADALRGLARAAGPFGPGMALALAHGLVAEEELLRDAAVDAVRHLTGSSGLDTGLLGRELRALLTAAGSAVPGDAAVRPSPPAAGYGVMSRAAADGRAPRTMEDRETRRSVGVGRLRRAAAGLERIGRGRGWHIVWALAYAVVPALLRQRPVADGLPELLAVAADAATAVGARADMPDVMLAAAEPGRSDLAVEAARLAQILTANT</sequence>
<feature type="compositionally biased region" description="Polar residues" evidence="1">
    <location>
        <begin position="326"/>
        <end position="339"/>
    </location>
</feature>
<reference evidence="2 3" key="1">
    <citation type="submission" date="2021-01" db="EMBL/GenBank/DDBJ databases">
        <title>Whole genome shotgun sequence of Actinoplanes durhamensis NBRC 14914.</title>
        <authorList>
            <person name="Komaki H."/>
            <person name="Tamura T."/>
        </authorList>
    </citation>
    <scope>NUCLEOTIDE SEQUENCE [LARGE SCALE GENOMIC DNA]</scope>
    <source>
        <strain evidence="2 3">NBRC 14914</strain>
    </source>
</reference>
<protein>
    <submittedName>
        <fullName evidence="2">Uncharacterized protein</fullName>
    </submittedName>
</protein>
<dbReference type="EMBL" id="BOML01000049">
    <property type="protein sequence ID" value="GIE04698.1"/>
    <property type="molecule type" value="Genomic_DNA"/>
</dbReference>
<accession>A0ABQ3Z4E4</accession>
<feature type="region of interest" description="Disordered" evidence="1">
    <location>
        <begin position="766"/>
        <end position="797"/>
    </location>
</feature>